<evidence type="ECO:0000256" key="2">
    <source>
        <dbReference type="ARBA" id="ARBA00022692"/>
    </source>
</evidence>
<dbReference type="AlphaFoldDB" id="A0AAN9C4X4"/>
<dbReference type="Gene3D" id="1.20.1070.10">
    <property type="entry name" value="Rhodopsin 7-helix transmembrane proteins"/>
    <property type="match status" value="2"/>
</dbReference>
<feature type="transmembrane region" description="Helical" evidence="7">
    <location>
        <begin position="386"/>
        <end position="408"/>
    </location>
</feature>
<accession>A0AAN9C4X4</accession>
<feature type="compositionally biased region" description="Basic and acidic residues" evidence="6">
    <location>
        <begin position="306"/>
        <end position="316"/>
    </location>
</feature>
<feature type="transmembrane region" description="Helical" evidence="7">
    <location>
        <begin position="161"/>
        <end position="181"/>
    </location>
</feature>
<protein>
    <recommendedName>
        <fullName evidence="8">G-protein coupled receptors family 1 profile domain-containing protein</fullName>
    </recommendedName>
</protein>
<dbReference type="EMBL" id="JBAMIC010000001">
    <property type="protein sequence ID" value="KAK7114490.1"/>
    <property type="molecule type" value="Genomic_DNA"/>
</dbReference>
<dbReference type="Proteomes" id="UP001374579">
    <property type="component" value="Unassembled WGS sequence"/>
</dbReference>
<dbReference type="PROSITE" id="PS50262">
    <property type="entry name" value="G_PROTEIN_RECEP_F1_2"/>
    <property type="match status" value="1"/>
</dbReference>
<keyword evidence="2 5" id="KW-0812">Transmembrane</keyword>
<keyword evidence="5" id="KW-0807">Transducer</keyword>
<evidence type="ECO:0000259" key="8">
    <source>
        <dbReference type="PROSITE" id="PS50262"/>
    </source>
</evidence>
<evidence type="ECO:0000256" key="7">
    <source>
        <dbReference type="SAM" id="Phobius"/>
    </source>
</evidence>
<dbReference type="PANTHER" id="PTHR46641:SF2">
    <property type="entry name" value="FMRFAMIDE RECEPTOR"/>
    <property type="match status" value="1"/>
</dbReference>
<evidence type="ECO:0000313" key="10">
    <source>
        <dbReference type="Proteomes" id="UP001374579"/>
    </source>
</evidence>
<keyword evidence="5" id="KW-0297">G-protein coupled receptor</keyword>
<evidence type="ECO:0000256" key="1">
    <source>
        <dbReference type="ARBA" id="ARBA00004370"/>
    </source>
</evidence>
<keyword evidence="3 7" id="KW-1133">Transmembrane helix</keyword>
<name>A0AAN9C4X4_9CAEN</name>
<feature type="transmembrane region" description="Helical" evidence="7">
    <location>
        <begin position="41"/>
        <end position="61"/>
    </location>
</feature>
<keyword evidence="4 7" id="KW-0472">Membrane</keyword>
<dbReference type="InterPro" id="IPR017452">
    <property type="entry name" value="GPCR_Rhodpsn_7TM"/>
</dbReference>
<feature type="compositionally biased region" description="Polar residues" evidence="6">
    <location>
        <begin position="279"/>
        <end position="289"/>
    </location>
</feature>
<dbReference type="CDD" id="cd14978">
    <property type="entry name" value="7tmA_FMRFamide_R-like"/>
    <property type="match status" value="1"/>
</dbReference>
<evidence type="ECO:0000256" key="5">
    <source>
        <dbReference type="RuleBase" id="RU000688"/>
    </source>
</evidence>
<comment type="subcellular location">
    <subcellularLocation>
        <location evidence="1">Membrane</location>
    </subcellularLocation>
</comment>
<evidence type="ECO:0000313" key="9">
    <source>
        <dbReference type="EMBL" id="KAK7114490.1"/>
    </source>
</evidence>
<dbReference type="PROSITE" id="PS00237">
    <property type="entry name" value="G_PROTEIN_RECEP_F1_1"/>
    <property type="match status" value="1"/>
</dbReference>
<feature type="region of interest" description="Disordered" evidence="6">
    <location>
        <begin position="1"/>
        <end position="26"/>
    </location>
</feature>
<feature type="transmembrane region" description="Helical" evidence="7">
    <location>
        <begin position="212"/>
        <end position="237"/>
    </location>
</feature>
<evidence type="ECO:0000256" key="6">
    <source>
        <dbReference type="SAM" id="MobiDB-lite"/>
    </source>
</evidence>
<keyword evidence="10" id="KW-1185">Reference proteome</keyword>
<organism evidence="9 10">
    <name type="scientific">Littorina saxatilis</name>
    <dbReference type="NCBI Taxonomy" id="31220"/>
    <lineage>
        <taxon>Eukaryota</taxon>
        <taxon>Metazoa</taxon>
        <taxon>Spiralia</taxon>
        <taxon>Lophotrochozoa</taxon>
        <taxon>Mollusca</taxon>
        <taxon>Gastropoda</taxon>
        <taxon>Caenogastropoda</taxon>
        <taxon>Littorinimorpha</taxon>
        <taxon>Littorinoidea</taxon>
        <taxon>Littorinidae</taxon>
        <taxon>Littorina</taxon>
    </lineage>
</organism>
<dbReference type="SUPFAM" id="SSF81321">
    <property type="entry name" value="Family A G protein-coupled receptor-like"/>
    <property type="match status" value="1"/>
</dbReference>
<keyword evidence="5" id="KW-0675">Receptor</keyword>
<feature type="compositionally biased region" description="Polar residues" evidence="6">
    <location>
        <begin position="318"/>
        <end position="330"/>
    </location>
</feature>
<evidence type="ECO:0000256" key="4">
    <source>
        <dbReference type="ARBA" id="ARBA00023136"/>
    </source>
</evidence>
<evidence type="ECO:0000256" key="3">
    <source>
        <dbReference type="ARBA" id="ARBA00022989"/>
    </source>
</evidence>
<dbReference type="PRINTS" id="PR00237">
    <property type="entry name" value="GPCRRHODOPSN"/>
</dbReference>
<feature type="domain" description="G-protein coupled receptors family 1 profile" evidence="8">
    <location>
        <begin position="53"/>
        <end position="448"/>
    </location>
</feature>
<reference evidence="9 10" key="1">
    <citation type="submission" date="2024-02" db="EMBL/GenBank/DDBJ databases">
        <title>Chromosome-scale genome assembly of the rough periwinkle Littorina saxatilis.</title>
        <authorList>
            <person name="De Jode A."/>
            <person name="Faria R."/>
            <person name="Formenti G."/>
            <person name="Sims Y."/>
            <person name="Smith T.P."/>
            <person name="Tracey A."/>
            <person name="Wood J.M.D."/>
            <person name="Zagrodzka Z.B."/>
            <person name="Johannesson K."/>
            <person name="Butlin R.K."/>
            <person name="Leder E.H."/>
        </authorList>
    </citation>
    <scope>NUCLEOTIDE SEQUENCE [LARGE SCALE GENOMIC DNA]</scope>
    <source>
        <strain evidence="9">Snail1</strain>
        <tissue evidence="9">Muscle</tissue>
    </source>
</reference>
<dbReference type="InterPro" id="IPR000276">
    <property type="entry name" value="GPCR_Rhodpsn"/>
</dbReference>
<dbReference type="GO" id="GO:0004930">
    <property type="term" value="F:G protein-coupled receptor activity"/>
    <property type="evidence" value="ECO:0007669"/>
    <property type="project" value="UniProtKB-KW"/>
</dbReference>
<gene>
    <name evidence="9" type="ORF">V1264_000545</name>
</gene>
<feature type="region of interest" description="Disordered" evidence="6">
    <location>
        <begin position="277"/>
        <end position="337"/>
    </location>
</feature>
<feature type="transmembrane region" description="Helical" evidence="7">
    <location>
        <begin position="81"/>
        <end position="103"/>
    </location>
</feature>
<feature type="transmembrane region" description="Helical" evidence="7">
    <location>
        <begin position="115"/>
        <end position="140"/>
    </location>
</feature>
<dbReference type="PANTHER" id="PTHR46641">
    <property type="entry name" value="FMRFAMIDE RECEPTOR-RELATED"/>
    <property type="match status" value="1"/>
</dbReference>
<sequence>MMTLEGCKNTSLLPGGLNSTEEDHSPGKELAEQVERYVMDLGIPIVSAMGLLGNFMALLVLTKEKLHKSLTKMEISAHIGLIALAVSDLLFCLMVLLVTTLPLQDAYRPDQLLVYFHLVSGGLITIFIITSTWLIVVMAAERYVAVCHPLRARNLISLCRTRAYVVTLFLLCPLCCVPVFFESYIRKEECDDGSMLYMVDRVSPEKMVVRRFVWAMCFDFVPCVALVYFNTCLIWKIHKAKQLREKMAPHQGSSSSNTSSNPAGCMHSNYNVRKFRWDGSNTKSPNSSRVGGDSQARGIPGKYRSHPQDAHARDLLESSDSNDMSQSKAGSTGGGDLRREMQLLCKQGSNGIVKTSVRLSPSPPCRNAQCHQKRSLSSKRRFSDNALNSVTATLVAVVLTFLILVSPWELLKFSLQYVSPKKDYKLDVAVPLTNFLQVINFSFNFILYCVVNKSFRHTLRMLICLQPISNSYK</sequence>
<proteinExistence type="inferred from homology"/>
<feature type="transmembrane region" description="Helical" evidence="7">
    <location>
        <begin position="428"/>
        <end position="451"/>
    </location>
</feature>
<dbReference type="InterPro" id="IPR052954">
    <property type="entry name" value="GPCR-Ligand_Int"/>
</dbReference>
<comment type="similarity">
    <text evidence="5">Belongs to the G-protein coupled receptor 1 family.</text>
</comment>
<comment type="caution">
    <text evidence="9">The sequence shown here is derived from an EMBL/GenBank/DDBJ whole genome shotgun (WGS) entry which is preliminary data.</text>
</comment>
<dbReference type="Pfam" id="PF00001">
    <property type="entry name" value="7tm_1"/>
    <property type="match status" value="1"/>
</dbReference>
<dbReference type="GO" id="GO:0016020">
    <property type="term" value="C:membrane"/>
    <property type="evidence" value="ECO:0007669"/>
    <property type="project" value="UniProtKB-SubCell"/>
</dbReference>